<evidence type="ECO:0000256" key="1">
    <source>
        <dbReference type="ARBA" id="ARBA00004141"/>
    </source>
</evidence>
<comment type="subcellular location">
    <subcellularLocation>
        <location evidence="1">Membrane</location>
        <topology evidence="1">Multi-pass membrane protein</topology>
    </subcellularLocation>
</comment>
<feature type="transmembrane region" description="Helical" evidence="8">
    <location>
        <begin position="466"/>
        <end position="484"/>
    </location>
</feature>
<reference evidence="10" key="1">
    <citation type="submission" date="2019-04" db="EMBL/GenBank/DDBJ databases">
        <title>Sequencing of skin fungus with MAO and IRED activity.</title>
        <authorList>
            <person name="Marsaioli A.J."/>
            <person name="Bonatto J.M.C."/>
            <person name="Reis Junior O."/>
        </authorList>
    </citation>
    <scope>NUCLEOTIDE SEQUENCE</scope>
    <source>
        <strain evidence="10">30M1</strain>
    </source>
</reference>
<feature type="transmembrane region" description="Helical" evidence="8">
    <location>
        <begin position="227"/>
        <end position="248"/>
    </location>
</feature>
<evidence type="ECO:0000256" key="6">
    <source>
        <dbReference type="ARBA" id="ARBA00023136"/>
    </source>
</evidence>
<dbReference type="Pfam" id="PF00083">
    <property type="entry name" value="Sugar_tr"/>
    <property type="match status" value="1"/>
</dbReference>
<dbReference type="OrthoDB" id="6612291at2759"/>
<gene>
    <name evidence="10" type="ORF">E8E13_008560</name>
</gene>
<dbReference type="InterPro" id="IPR036259">
    <property type="entry name" value="MFS_trans_sf"/>
</dbReference>
<evidence type="ECO:0000313" key="10">
    <source>
        <dbReference type="EMBL" id="KAF3007639.1"/>
    </source>
</evidence>
<accession>A0A9P4TIL0</accession>
<keyword evidence="3 7" id="KW-0813">Transport</keyword>
<feature type="transmembrane region" description="Helical" evidence="8">
    <location>
        <begin position="188"/>
        <end position="207"/>
    </location>
</feature>
<keyword evidence="5 8" id="KW-1133">Transmembrane helix</keyword>
<dbReference type="NCBIfam" id="TIGR00879">
    <property type="entry name" value="SP"/>
    <property type="match status" value="1"/>
</dbReference>
<dbReference type="InterPro" id="IPR005828">
    <property type="entry name" value="MFS_sugar_transport-like"/>
</dbReference>
<dbReference type="GO" id="GO:0005351">
    <property type="term" value="F:carbohydrate:proton symporter activity"/>
    <property type="evidence" value="ECO:0007669"/>
    <property type="project" value="TreeGrafter"/>
</dbReference>
<evidence type="ECO:0000256" key="2">
    <source>
        <dbReference type="ARBA" id="ARBA00010992"/>
    </source>
</evidence>
<dbReference type="InterPro" id="IPR020846">
    <property type="entry name" value="MFS_dom"/>
</dbReference>
<feature type="transmembrane region" description="Helical" evidence="8">
    <location>
        <begin position="426"/>
        <end position="454"/>
    </location>
</feature>
<dbReference type="AlphaFoldDB" id="A0A9P4TIL0"/>
<organism evidence="10 11">
    <name type="scientific">Curvularia kusanoi</name>
    <name type="common">Cochliobolus kusanoi</name>
    <dbReference type="NCBI Taxonomy" id="90978"/>
    <lineage>
        <taxon>Eukaryota</taxon>
        <taxon>Fungi</taxon>
        <taxon>Dikarya</taxon>
        <taxon>Ascomycota</taxon>
        <taxon>Pezizomycotina</taxon>
        <taxon>Dothideomycetes</taxon>
        <taxon>Pleosporomycetidae</taxon>
        <taxon>Pleosporales</taxon>
        <taxon>Pleosporineae</taxon>
        <taxon>Pleosporaceae</taxon>
        <taxon>Curvularia</taxon>
    </lineage>
</organism>
<dbReference type="InterPro" id="IPR050360">
    <property type="entry name" value="MFS_Sugar_Transporters"/>
</dbReference>
<dbReference type="PANTHER" id="PTHR48022">
    <property type="entry name" value="PLASTIDIC GLUCOSE TRANSPORTER 4"/>
    <property type="match status" value="1"/>
</dbReference>
<feature type="transmembrane region" description="Helical" evidence="8">
    <location>
        <begin position="316"/>
        <end position="338"/>
    </location>
</feature>
<dbReference type="InterPro" id="IPR003663">
    <property type="entry name" value="Sugar/inositol_transpt"/>
</dbReference>
<keyword evidence="4 8" id="KW-0812">Transmembrane</keyword>
<evidence type="ECO:0000256" key="8">
    <source>
        <dbReference type="SAM" id="Phobius"/>
    </source>
</evidence>
<keyword evidence="11" id="KW-1185">Reference proteome</keyword>
<feature type="transmembrane region" description="Helical" evidence="8">
    <location>
        <begin position="131"/>
        <end position="149"/>
    </location>
</feature>
<evidence type="ECO:0000256" key="4">
    <source>
        <dbReference type="ARBA" id="ARBA00022692"/>
    </source>
</evidence>
<dbReference type="Gene3D" id="1.20.1250.20">
    <property type="entry name" value="MFS general substrate transporter like domains"/>
    <property type="match status" value="1"/>
</dbReference>
<evidence type="ECO:0000259" key="9">
    <source>
        <dbReference type="PROSITE" id="PS50850"/>
    </source>
</evidence>
<feature type="transmembrane region" description="Helical" evidence="8">
    <location>
        <begin position="102"/>
        <end position="122"/>
    </location>
</feature>
<dbReference type="EMBL" id="SWKU01000004">
    <property type="protein sequence ID" value="KAF3007639.1"/>
    <property type="molecule type" value="Genomic_DNA"/>
</dbReference>
<name>A0A9P4TIL0_CURKU</name>
<evidence type="ECO:0000256" key="5">
    <source>
        <dbReference type="ARBA" id="ARBA00022989"/>
    </source>
</evidence>
<comment type="caution">
    <text evidence="10">The sequence shown here is derived from an EMBL/GenBank/DDBJ whole genome shotgun (WGS) entry which is preliminary data.</text>
</comment>
<evidence type="ECO:0000256" key="3">
    <source>
        <dbReference type="ARBA" id="ARBA00022448"/>
    </source>
</evidence>
<evidence type="ECO:0000256" key="7">
    <source>
        <dbReference type="RuleBase" id="RU003346"/>
    </source>
</evidence>
<keyword evidence="6 8" id="KW-0472">Membrane</keyword>
<dbReference type="GO" id="GO:0016020">
    <property type="term" value="C:membrane"/>
    <property type="evidence" value="ECO:0007669"/>
    <property type="project" value="UniProtKB-SubCell"/>
</dbReference>
<proteinExistence type="inferred from homology"/>
<dbReference type="Proteomes" id="UP000801428">
    <property type="component" value="Unassembled WGS sequence"/>
</dbReference>
<feature type="transmembrane region" description="Helical" evidence="8">
    <location>
        <begin position="378"/>
        <end position="400"/>
    </location>
</feature>
<feature type="transmembrane region" description="Helical" evidence="8">
    <location>
        <begin position="50"/>
        <end position="71"/>
    </location>
</feature>
<sequence length="563" mass="62978">MTTITTAPTNTTRNSATPFLPPQPYIAPSDIEDFERGMTLGQCLNRYPKAMLWSILLSLTLVMEGYSTILVPNLFSLDPFLQKFGQKQSDGDYEISAEWQSALVNGAFGGQIIGLFLGGWLAEKKGYRQTLLIALTATSFFITITFFAGTKSVLLMGQCLLGAPWGVFQTISTVYASDVLPVRLRGYLTTYVNACWVIGQLFAATVLRAKVHDLTKWAWLTPFGLQWAFPIPIFVAVVMAPESPWWLVRQSNLKKAKDSLRRLRRQTEDESDADFEAGTMALLKQIQLTNEVEKQAQTGTRYVDCFKGIDRRRTEITCMCWIIQILCGSTLMGFSTYFYEQAGLNAKYAYTLSLVQFALGLLGVFASWFLISYIGRRAIYLSGQAILFLCVILIGILATIQYERQDTSSTGKAPRDATTTSQSKNAIPWVIAGFLLVFTAVYDATIGPLCYTLVSEIPTTRLRSKTIVLARSCYNIAGIITNVITPKMLNPTAWNWGAKAGYFWAGTALIGVIWSWWRLPETKGRTFAQIDLLFRDQTDARYFKDSRLIPNESERGLSTNGRP</sequence>
<feature type="transmembrane region" description="Helical" evidence="8">
    <location>
        <begin position="350"/>
        <end position="371"/>
    </location>
</feature>
<feature type="transmembrane region" description="Helical" evidence="8">
    <location>
        <begin position="496"/>
        <end position="517"/>
    </location>
</feature>
<dbReference type="PANTHER" id="PTHR48022:SF5">
    <property type="entry name" value="ALPHA-GLUCOSIDES PERMEASE MPH2-RELATED"/>
    <property type="match status" value="1"/>
</dbReference>
<evidence type="ECO:0000313" key="11">
    <source>
        <dbReference type="Proteomes" id="UP000801428"/>
    </source>
</evidence>
<protein>
    <recommendedName>
        <fullName evidence="9">Major facilitator superfamily (MFS) profile domain-containing protein</fullName>
    </recommendedName>
</protein>
<comment type="similarity">
    <text evidence="2 7">Belongs to the major facilitator superfamily. Sugar transporter (TC 2.A.1.1) family.</text>
</comment>
<feature type="domain" description="Major facilitator superfamily (MFS) profile" evidence="9">
    <location>
        <begin position="53"/>
        <end position="523"/>
    </location>
</feature>
<dbReference type="FunFam" id="1.20.1250.20:FF:000078">
    <property type="entry name" value="MFS maltose transporter, putative"/>
    <property type="match status" value="1"/>
</dbReference>
<feature type="transmembrane region" description="Helical" evidence="8">
    <location>
        <begin position="155"/>
        <end position="176"/>
    </location>
</feature>
<dbReference type="SUPFAM" id="SSF103473">
    <property type="entry name" value="MFS general substrate transporter"/>
    <property type="match status" value="1"/>
</dbReference>
<dbReference type="PROSITE" id="PS50850">
    <property type="entry name" value="MFS"/>
    <property type="match status" value="1"/>
</dbReference>